<keyword evidence="2" id="KW-1185">Reference proteome</keyword>
<dbReference type="AlphaFoldDB" id="A0A9P6DZC7"/>
<evidence type="ECO:0000313" key="2">
    <source>
        <dbReference type="Proteomes" id="UP000886523"/>
    </source>
</evidence>
<organism evidence="1 2">
    <name type="scientific">Hydnum rufescens UP504</name>
    <dbReference type="NCBI Taxonomy" id="1448309"/>
    <lineage>
        <taxon>Eukaryota</taxon>
        <taxon>Fungi</taxon>
        <taxon>Dikarya</taxon>
        <taxon>Basidiomycota</taxon>
        <taxon>Agaricomycotina</taxon>
        <taxon>Agaricomycetes</taxon>
        <taxon>Cantharellales</taxon>
        <taxon>Hydnaceae</taxon>
        <taxon>Hydnum</taxon>
    </lineage>
</organism>
<name>A0A9P6DZC7_9AGAM</name>
<sequence>MNRIDRQEAMILNMSESILSLTRKLDESPMPNVPYMPSPSNLLPSPTVAEKMSTSPNPKPIRPTYAKAALSKAGPTPASSTTQGNPRRLILQFAPRIPPEACKNGRLTRDEINKELASLDLPHYFRVVGVEYSYAGNPIVMTHEKCIAEDLMAHADIIASCIAPDESYRLMDKRPDMDFHRVKLNGIPTDNGQGDTMSPADVSYELGQVFEAYKNMNHAIPLLEVRARIHVLHQIYCTSPPNIR</sequence>
<evidence type="ECO:0000313" key="1">
    <source>
        <dbReference type="EMBL" id="KAF9516879.1"/>
    </source>
</evidence>
<dbReference type="EMBL" id="MU128936">
    <property type="protein sequence ID" value="KAF9516879.1"/>
    <property type="molecule type" value="Genomic_DNA"/>
</dbReference>
<comment type="caution">
    <text evidence="1">The sequence shown here is derived from an EMBL/GenBank/DDBJ whole genome shotgun (WGS) entry which is preliminary data.</text>
</comment>
<reference evidence="1" key="1">
    <citation type="journal article" date="2020" name="Nat. Commun.">
        <title>Large-scale genome sequencing of mycorrhizal fungi provides insights into the early evolution of symbiotic traits.</title>
        <authorList>
            <person name="Miyauchi S."/>
            <person name="Kiss E."/>
            <person name="Kuo A."/>
            <person name="Drula E."/>
            <person name="Kohler A."/>
            <person name="Sanchez-Garcia M."/>
            <person name="Morin E."/>
            <person name="Andreopoulos B."/>
            <person name="Barry K.W."/>
            <person name="Bonito G."/>
            <person name="Buee M."/>
            <person name="Carver A."/>
            <person name="Chen C."/>
            <person name="Cichocki N."/>
            <person name="Clum A."/>
            <person name="Culley D."/>
            <person name="Crous P.W."/>
            <person name="Fauchery L."/>
            <person name="Girlanda M."/>
            <person name="Hayes R.D."/>
            <person name="Keri Z."/>
            <person name="LaButti K."/>
            <person name="Lipzen A."/>
            <person name="Lombard V."/>
            <person name="Magnuson J."/>
            <person name="Maillard F."/>
            <person name="Murat C."/>
            <person name="Nolan M."/>
            <person name="Ohm R.A."/>
            <person name="Pangilinan J."/>
            <person name="Pereira M.F."/>
            <person name="Perotto S."/>
            <person name="Peter M."/>
            <person name="Pfister S."/>
            <person name="Riley R."/>
            <person name="Sitrit Y."/>
            <person name="Stielow J.B."/>
            <person name="Szollosi G."/>
            <person name="Zifcakova L."/>
            <person name="Stursova M."/>
            <person name="Spatafora J.W."/>
            <person name="Tedersoo L."/>
            <person name="Vaario L.M."/>
            <person name="Yamada A."/>
            <person name="Yan M."/>
            <person name="Wang P."/>
            <person name="Xu J."/>
            <person name="Bruns T."/>
            <person name="Baldrian P."/>
            <person name="Vilgalys R."/>
            <person name="Dunand C."/>
            <person name="Henrissat B."/>
            <person name="Grigoriev I.V."/>
            <person name="Hibbett D."/>
            <person name="Nagy L.G."/>
            <person name="Martin F.M."/>
        </authorList>
    </citation>
    <scope>NUCLEOTIDE SEQUENCE</scope>
    <source>
        <strain evidence="1">UP504</strain>
    </source>
</reference>
<proteinExistence type="predicted"/>
<accession>A0A9P6DZC7</accession>
<gene>
    <name evidence="1" type="ORF">BS47DRAFT_612935</name>
</gene>
<dbReference type="Proteomes" id="UP000886523">
    <property type="component" value="Unassembled WGS sequence"/>
</dbReference>
<protein>
    <submittedName>
        <fullName evidence="1">Uncharacterized protein</fullName>
    </submittedName>
</protein>